<name>A0ACC3A0S0_9EURO</name>
<sequence>MYGERNGENSHEDFQELHAKVIDYIPEIYVDILEFSYAMRKYTDKHTVIRIGKNIFKDVRSDFEAIIQKIKQSDERMRDYAKTASERMMNHLQKKSLKNQDEMRSEIASLKGILETSLKANEAVVRQAFEGFEEEKRNMRKKTPYEKAQDEFEENMAYLDPTPDHMNCSERISTLNVSQERVSGYWKMTSTRNGMDLVVVQ</sequence>
<accession>A0ACC3A0S0</accession>
<comment type="caution">
    <text evidence="1">The sequence shown here is derived from an EMBL/GenBank/DDBJ whole genome shotgun (WGS) entry which is preliminary data.</text>
</comment>
<reference evidence="1" key="1">
    <citation type="submission" date="2022-10" db="EMBL/GenBank/DDBJ databases">
        <title>Culturing micro-colonial fungi from biological soil crusts in the Mojave desert and describing Neophaeococcomyces mojavensis, and introducing the new genera and species Taxawa tesnikishii.</title>
        <authorList>
            <person name="Kurbessoian T."/>
            <person name="Stajich J.E."/>
        </authorList>
    </citation>
    <scope>NUCLEOTIDE SEQUENCE</scope>
    <source>
        <strain evidence="1">JES_112</strain>
    </source>
</reference>
<organism evidence="1 2">
    <name type="scientific">Neophaeococcomyces mojaviensis</name>
    <dbReference type="NCBI Taxonomy" id="3383035"/>
    <lineage>
        <taxon>Eukaryota</taxon>
        <taxon>Fungi</taxon>
        <taxon>Dikarya</taxon>
        <taxon>Ascomycota</taxon>
        <taxon>Pezizomycotina</taxon>
        <taxon>Eurotiomycetes</taxon>
        <taxon>Chaetothyriomycetidae</taxon>
        <taxon>Chaetothyriales</taxon>
        <taxon>Chaetothyriales incertae sedis</taxon>
        <taxon>Neophaeococcomyces</taxon>
    </lineage>
</organism>
<evidence type="ECO:0000313" key="1">
    <source>
        <dbReference type="EMBL" id="KAJ9653410.1"/>
    </source>
</evidence>
<gene>
    <name evidence="1" type="ORF">H2198_007408</name>
</gene>
<dbReference type="Proteomes" id="UP001172386">
    <property type="component" value="Unassembled WGS sequence"/>
</dbReference>
<proteinExistence type="predicted"/>
<keyword evidence="2" id="KW-1185">Reference proteome</keyword>
<evidence type="ECO:0000313" key="2">
    <source>
        <dbReference type="Proteomes" id="UP001172386"/>
    </source>
</evidence>
<dbReference type="EMBL" id="JAPDRQ010000155">
    <property type="protein sequence ID" value="KAJ9653410.1"/>
    <property type="molecule type" value="Genomic_DNA"/>
</dbReference>
<protein>
    <submittedName>
        <fullName evidence="1">Uncharacterized protein</fullName>
    </submittedName>
</protein>